<gene>
    <name evidence="1" type="ORF">ACFQZS_00705</name>
</gene>
<organism evidence="1 2">
    <name type="scientific">Mucilaginibacter calamicampi</name>
    <dbReference type="NCBI Taxonomy" id="1302352"/>
    <lineage>
        <taxon>Bacteria</taxon>
        <taxon>Pseudomonadati</taxon>
        <taxon>Bacteroidota</taxon>
        <taxon>Sphingobacteriia</taxon>
        <taxon>Sphingobacteriales</taxon>
        <taxon>Sphingobacteriaceae</taxon>
        <taxon>Mucilaginibacter</taxon>
    </lineage>
</organism>
<proteinExistence type="predicted"/>
<protein>
    <submittedName>
        <fullName evidence="1">Lipid A deacylase LpxR family protein</fullName>
    </submittedName>
</protein>
<name>A0ABW2YVQ4_9SPHI</name>
<dbReference type="EMBL" id="JBHTHU010000001">
    <property type="protein sequence ID" value="MFD0748640.1"/>
    <property type="molecule type" value="Genomic_DNA"/>
</dbReference>
<keyword evidence="2" id="KW-1185">Reference proteome</keyword>
<comment type="caution">
    <text evidence="1">The sequence shown here is derived from an EMBL/GenBank/DDBJ whole genome shotgun (WGS) entry which is preliminary data.</text>
</comment>
<dbReference type="Proteomes" id="UP001596958">
    <property type="component" value="Unassembled WGS sequence"/>
</dbReference>
<dbReference type="InterPro" id="IPR037107">
    <property type="entry name" value="Put_OMP_sf"/>
</dbReference>
<dbReference type="Pfam" id="PF09982">
    <property type="entry name" value="LpxR"/>
    <property type="match status" value="1"/>
</dbReference>
<dbReference type="InterPro" id="IPR018707">
    <property type="entry name" value="LpxR"/>
</dbReference>
<dbReference type="RefSeq" id="WP_377096172.1">
    <property type="nucleotide sequence ID" value="NZ_JBHTHU010000001.1"/>
</dbReference>
<evidence type="ECO:0000313" key="2">
    <source>
        <dbReference type="Proteomes" id="UP001596958"/>
    </source>
</evidence>
<sequence length="324" mass="36219">MKYAIYVLLFNVLFIFKVNAQSGYRNQIGDRLDNDQYINPYHDRYYLAGQFINFTTVLNTSKDCAGLFGTTVVKKTLEIEVGQQIYGPFASWARDPTLQDRPYTGYLYAGAALNLLYDDESSLKITAQVGTIGPASLAERVQKAFHHAFDLKDPEGWQYQLNNEAGLNVEGQYTRLLYRSSNNWFDVAAIPSVRLGNTFSNATAAIQLRVGALDKLYQSASTNSKVSLGGDHQKTEFYLFAIPQLSYVAYNATIQGGMFIKDKGPVHFDAIPLIFTQQLGLQFASRRFSASYTAFLRSREVGSGSSALAHQWGSIAMAYRFGRN</sequence>
<evidence type="ECO:0000313" key="1">
    <source>
        <dbReference type="EMBL" id="MFD0748640.1"/>
    </source>
</evidence>
<reference evidence="2" key="1">
    <citation type="journal article" date="2019" name="Int. J. Syst. Evol. Microbiol.">
        <title>The Global Catalogue of Microorganisms (GCM) 10K type strain sequencing project: providing services to taxonomists for standard genome sequencing and annotation.</title>
        <authorList>
            <consortium name="The Broad Institute Genomics Platform"/>
            <consortium name="The Broad Institute Genome Sequencing Center for Infectious Disease"/>
            <person name="Wu L."/>
            <person name="Ma J."/>
        </authorList>
    </citation>
    <scope>NUCLEOTIDE SEQUENCE [LARGE SCALE GENOMIC DNA]</scope>
    <source>
        <strain evidence="2">CCUG 63418</strain>
    </source>
</reference>
<dbReference type="Gene3D" id="2.40.128.140">
    <property type="entry name" value="Outer membrane protein"/>
    <property type="match status" value="1"/>
</dbReference>
<accession>A0ABW2YVQ4</accession>